<dbReference type="InterPro" id="IPR027417">
    <property type="entry name" value="P-loop_NTPase"/>
</dbReference>
<dbReference type="EMBL" id="HBGS01026133">
    <property type="protein sequence ID" value="CAD9419694.1"/>
    <property type="molecule type" value="Transcribed_RNA"/>
</dbReference>
<dbReference type="Gene3D" id="3.40.50.300">
    <property type="entry name" value="P-loop containing nucleotide triphosphate hydrolases"/>
    <property type="match status" value="1"/>
</dbReference>
<organism evidence="1">
    <name type="scientific">Octactis speculum</name>
    <dbReference type="NCBI Taxonomy" id="3111310"/>
    <lineage>
        <taxon>Eukaryota</taxon>
        <taxon>Sar</taxon>
        <taxon>Stramenopiles</taxon>
        <taxon>Ochrophyta</taxon>
        <taxon>Dictyochophyceae</taxon>
        <taxon>Dictyochales</taxon>
        <taxon>Dictyochaceae</taxon>
        <taxon>Octactis</taxon>
    </lineage>
</organism>
<name>A0A7S2FXV9_9STRA</name>
<proteinExistence type="predicted"/>
<gene>
    <name evidence="1" type="ORF">DSPE1174_LOCUS13269</name>
</gene>
<reference evidence="1" key="1">
    <citation type="submission" date="2021-01" db="EMBL/GenBank/DDBJ databases">
        <authorList>
            <person name="Corre E."/>
            <person name="Pelletier E."/>
            <person name="Niang G."/>
            <person name="Scheremetjew M."/>
            <person name="Finn R."/>
            <person name="Kale V."/>
            <person name="Holt S."/>
            <person name="Cochrane G."/>
            <person name="Meng A."/>
            <person name="Brown T."/>
            <person name="Cohen L."/>
        </authorList>
    </citation>
    <scope>NUCLEOTIDE SEQUENCE</scope>
    <source>
        <strain evidence="1">CCMP1381</strain>
    </source>
</reference>
<dbReference type="SUPFAM" id="SSF52540">
    <property type="entry name" value="P-loop containing nucleoside triphosphate hydrolases"/>
    <property type="match status" value="1"/>
</dbReference>
<evidence type="ECO:0000313" key="1">
    <source>
        <dbReference type="EMBL" id="CAD9419694.1"/>
    </source>
</evidence>
<dbReference type="AlphaFoldDB" id="A0A7S2FXV9"/>
<sequence>MDIESDNDIQCDVLGKEQLEFWSRCLERADQDLSGDTDSKHVLFQDLLSNPVQVVKDIYADFGLEYSDAYDKKLHEYLEENEKKRASKSFTKAKKFHQYTLADYALNQAKIDAKLGWYKEKYLNKE</sequence>
<protein>
    <submittedName>
        <fullName evidence="1">Uncharacterized protein</fullName>
    </submittedName>
</protein>
<accession>A0A7S2FXV9</accession>